<feature type="signal peptide" evidence="2">
    <location>
        <begin position="1"/>
        <end position="32"/>
    </location>
</feature>
<accession>K7Z988</accession>
<dbReference type="EMBL" id="CP002930">
    <property type="protein sequence ID" value="AFY01094.1"/>
    <property type="molecule type" value="Genomic_DNA"/>
</dbReference>
<gene>
    <name evidence="3" type="ORF">Bdt_1396</name>
</gene>
<protein>
    <recommendedName>
        <fullName evidence="5">Transglycosylase SLT domain-containing protein</fullName>
    </recommendedName>
</protein>
<dbReference type="STRING" id="1069642.Bdt_1396"/>
<feature type="compositionally biased region" description="Polar residues" evidence="1">
    <location>
        <begin position="37"/>
        <end position="47"/>
    </location>
</feature>
<evidence type="ECO:0000256" key="2">
    <source>
        <dbReference type="SAM" id="SignalP"/>
    </source>
</evidence>
<dbReference type="HOGENOM" id="CLU_1131849_0_0_7"/>
<dbReference type="Proteomes" id="UP000010074">
    <property type="component" value="Chromosome"/>
</dbReference>
<dbReference type="RefSeq" id="WP_015090555.1">
    <property type="nucleotide sequence ID" value="NC_019567.1"/>
</dbReference>
<dbReference type="PATRIC" id="fig|1069642.3.peg.1377"/>
<reference evidence="3 4" key="1">
    <citation type="journal article" date="2012" name="BMC Genomics">
        <title>Genome analysis of a simultaneously predatory and prey-independent, novel Bdellovibrio bacteriovorus from the River Tiber, supports in silico predictions of both ancient and recent lateral gene transfer from diverse bacteria.</title>
        <authorList>
            <person name="Hobley L."/>
            <person name="Lerner T.R."/>
            <person name="Williams L.E."/>
            <person name="Lambert C."/>
            <person name="Till R."/>
            <person name="Milner D.S."/>
            <person name="Basford S.M."/>
            <person name="Capeness M.J."/>
            <person name="Fenton A.K."/>
            <person name="Atterbury R.J."/>
            <person name="Harris M.A."/>
            <person name="Sockett R.E."/>
        </authorList>
    </citation>
    <scope>NUCLEOTIDE SEQUENCE [LARGE SCALE GENOMIC DNA]</scope>
    <source>
        <strain evidence="3 4">Tiberius</strain>
    </source>
</reference>
<feature type="region of interest" description="Disordered" evidence="1">
    <location>
        <begin position="37"/>
        <end position="80"/>
    </location>
</feature>
<dbReference type="AlphaFoldDB" id="K7Z988"/>
<evidence type="ECO:0000256" key="1">
    <source>
        <dbReference type="SAM" id="MobiDB-lite"/>
    </source>
</evidence>
<proteinExistence type="predicted"/>
<sequence length="271" mass="29626">MIATKNHTAVKNNTIGAALISLVVLFTGCANSSQFPVTSLDDSNQSAGVTDPGSTDPGDDTDTGVTPTPTPTPEPEPEPGYKMQALAWESTKYPERTEWSKFLQELILNEWSSLLPGADDITTFCPKYNTLDNNQRANAWAQLFVAIAKYESAYSPVSRMQETTMGSDPVTGKAVYSEGLLQLSYQDVQWARYCKFDWQKDKNLAATDPKKTILDPYINLHCGVGIMAGQIKSKGRIVVSSGVYWAVIKSGGKYQQINNIAAIVKTLPLCK</sequence>
<feature type="chain" id="PRO_5003915761" description="Transglycosylase SLT domain-containing protein" evidence="2">
    <location>
        <begin position="33"/>
        <end position="271"/>
    </location>
</feature>
<dbReference type="PROSITE" id="PS51257">
    <property type="entry name" value="PROKAR_LIPOPROTEIN"/>
    <property type="match status" value="1"/>
</dbReference>
<evidence type="ECO:0000313" key="4">
    <source>
        <dbReference type="Proteomes" id="UP000010074"/>
    </source>
</evidence>
<organism evidence="3 4">
    <name type="scientific">Bdellovibrio bacteriovorus str. Tiberius</name>
    <dbReference type="NCBI Taxonomy" id="1069642"/>
    <lineage>
        <taxon>Bacteria</taxon>
        <taxon>Pseudomonadati</taxon>
        <taxon>Bdellovibrionota</taxon>
        <taxon>Bdellovibrionia</taxon>
        <taxon>Bdellovibrionales</taxon>
        <taxon>Pseudobdellovibrionaceae</taxon>
        <taxon>Bdellovibrio</taxon>
    </lineage>
</organism>
<evidence type="ECO:0000313" key="3">
    <source>
        <dbReference type="EMBL" id="AFY01094.1"/>
    </source>
</evidence>
<dbReference type="OrthoDB" id="5290838at2"/>
<evidence type="ECO:0008006" key="5">
    <source>
        <dbReference type="Google" id="ProtNLM"/>
    </source>
</evidence>
<keyword evidence="2" id="KW-0732">Signal</keyword>
<name>K7Z988_BDEBC</name>
<dbReference type="KEGG" id="bbat:Bdt_1396"/>